<dbReference type="EMBL" id="BMYK01000015">
    <property type="protein sequence ID" value="GHC91934.1"/>
    <property type="molecule type" value="Genomic_DNA"/>
</dbReference>
<keyword evidence="4" id="KW-0547">Nucleotide-binding</keyword>
<dbReference type="InterPro" id="IPR003593">
    <property type="entry name" value="AAA+_ATPase"/>
</dbReference>
<feature type="domain" description="ABC transmembrane type-1" evidence="10">
    <location>
        <begin position="30"/>
        <end position="311"/>
    </location>
</feature>
<evidence type="ECO:0000256" key="6">
    <source>
        <dbReference type="ARBA" id="ARBA00022989"/>
    </source>
</evidence>
<accession>A0ABQ3G5K8</accession>
<dbReference type="CDD" id="cd07346">
    <property type="entry name" value="ABC_6TM_exporters"/>
    <property type="match status" value="1"/>
</dbReference>
<comment type="caution">
    <text evidence="11">The sequence shown here is derived from an EMBL/GenBank/DDBJ whole genome shotgun (WGS) entry which is preliminary data.</text>
</comment>
<dbReference type="Gene3D" id="3.40.50.300">
    <property type="entry name" value="P-loop containing nucleotide triphosphate hydrolases"/>
    <property type="match status" value="1"/>
</dbReference>
<feature type="transmembrane region" description="Helical" evidence="8">
    <location>
        <begin position="258"/>
        <end position="275"/>
    </location>
</feature>
<evidence type="ECO:0000256" key="1">
    <source>
        <dbReference type="ARBA" id="ARBA00004651"/>
    </source>
</evidence>
<dbReference type="InterPro" id="IPR039421">
    <property type="entry name" value="Type_1_exporter"/>
</dbReference>
<evidence type="ECO:0000256" key="8">
    <source>
        <dbReference type="SAM" id="Phobius"/>
    </source>
</evidence>
<dbReference type="PROSITE" id="PS50929">
    <property type="entry name" value="ABC_TM1F"/>
    <property type="match status" value="1"/>
</dbReference>
<protein>
    <submittedName>
        <fullName evidence="11">ABC transporter ATP-binding protein</fullName>
    </submittedName>
</protein>
<sequence length="587" mass="63460">MPAAEAALPARPAAFLWHYVRRRPLLFGTLALLIVAGAACSVGVQYGMKLIVDAMALDDRHSRAIWRWLALFIVLIAAESLCWRLGGWLGCHAVVATGVDVRLDMFRHLSGHSQDYFSRHMAGSLGNRVTATAGATGSILGTLIWKILPPCVDFLGAAVVLWTVDVRMALALAGFVALMGAVLARFGRRARPLQQQFAEQAARVGGELVDVVANIWTVQAFGARAREHRRLRAAFGLEAQAQRRSWLYLEKVRAAHDLCLWLMAGGMLVWVVQAWRAGEAMPGDVVVVSALTFRILHGSRDLALSLVDASQQFGVIADMLQAVAVPHEVADRPGATPLQPGPGEIRIEALHFAYPAQPPVFRGLHLHIPAGQRVGIVGPSGAGKSTLLRLIARTADPDAGRILVDGQPIAQLQLASLRAAIGVVPQDISLLHRTLMENLRYGRPQATDAEVLQAARDAHCDGFVRGLAQGYATVVGERGTRLSGGQRQRIGIARAMLKNAPILLLDEATSALDSRSEGQIQRALDHLMRGRTVLAVAHRLSTVADFDRILVMAEGRIVEDGSPQQLRRAGGLYAQLWALQAEGLETE</sequence>
<dbReference type="Pfam" id="PF00005">
    <property type="entry name" value="ABC_tran"/>
    <property type="match status" value="1"/>
</dbReference>
<keyword evidence="2" id="KW-1003">Cell membrane</keyword>
<dbReference type="InterPro" id="IPR011527">
    <property type="entry name" value="ABC1_TM_dom"/>
</dbReference>
<dbReference type="InterPro" id="IPR003439">
    <property type="entry name" value="ABC_transporter-like_ATP-bd"/>
</dbReference>
<dbReference type="PANTHER" id="PTHR24221:SF632">
    <property type="entry name" value="ATP-DEPENDENT LIPID A-CORE FLIPPASE"/>
    <property type="match status" value="1"/>
</dbReference>
<dbReference type="InterPro" id="IPR017871">
    <property type="entry name" value="ABC_transporter-like_CS"/>
</dbReference>
<dbReference type="SUPFAM" id="SSF90123">
    <property type="entry name" value="ABC transporter transmembrane region"/>
    <property type="match status" value="1"/>
</dbReference>
<dbReference type="SUPFAM" id="SSF52540">
    <property type="entry name" value="P-loop containing nucleoside triphosphate hydrolases"/>
    <property type="match status" value="1"/>
</dbReference>
<comment type="subcellular location">
    <subcellularLocation>
        <location evidence="1">Cell membrane</location>
        <topology evidence="1">Multi-pass membrane protein</topology>
    </subcellularLocation>
</comment>
<organism evidence="11 12">
    <name type="scientific">Pseudorhodoferax aquiterrae</name>
    <dbReference type="NCBI Taxonomy" id="747304"/>
    <lineage>
        <taxon>Bacteria</taxon>
        <taxon>Pseudomonadati</taxon>
        <taxon>Pseudomonadota</taxon>
        <taxon>Betaproteobacteria</taxon>
        <taxon>Burkholderiales</taxon>
        <taxon>Comamonadaceae</taxon>
    </lineage>
</organism>
<dbReference type="Pfam" id="PF00664">
    <property type="entry name" value="ABC_membrane"/>
    <property type="match status" value="1"/>
</dbReference>
<keyword evidence="3 8" id="KW-0812">Transmembrane</keyword>
<proteinExistence type="predicted"/>
<keyword evidence="6 8" id="KW-1133">Transmembrane helix</keyword>
<dbReference type="GO" id="GO:0005524">
    <property type="term" value="F:ATP binding"/>
    <property type="evidence" value="ECO:0007669"/>
    <property type="project" value="UniProtKB-KW"/>
</dbReference>
<feature type="transmembrane region" description="Helical" evidence="8">
    <location>
        <begin position="168"/>
        <end position="186"/>
    </location>
</feature>
<keyword evidence="12" id="KW-1185">Reference proteome</keyword>
<evidence type="ECO:0000259" key="9">
    <source>
        <dbReference type="PROSITE" id="PS50893"/>
    </source>
</evidence>
<reference evidence="12" key="1">
    <citation type="journal article" date="2019" name="Int. J. Syst. Evol. Microbiol.">
        <title>The Global Catalogue of Microorganisms (GCM) 10K type strain sequencing project: providing services to taxonomists for standard genome sequencing and annotation.</title>
        <authorList>
            <consortium name="The Broad Institute Genomics Platform"/>
            <consortium name="The Broad Institute Genome Sequencing Center for Infectious Disease"/>
            <person name="Wu L."/>
            <person name="Ma J."/>
        </authorList>
    </citation>
    <scope>NUCLEOTIDE SEQUENCE [LARGE SCALE GENOMIC DNA]</scope>
    <source>
        <strain evidence="12">KCTC 23314</strain>
    </source>
</reference>
<keyword evidence="5 11" id="KW-0067">ATP-binding</keyword>
<feature type="domain" description="ABC transporter" evidence="9">
    <location>
        <begin position="345"/>
        <end position="579"/>
    </location>
</feature>
<dbReference type="InterPro" id="IPR036640">
    <property type="entry name" value="ABC1_TM_sf"/>
</dbReference>
<name>A0ABQ3G5K8_9BURK</name>
<keyword evidence="7 8" id="KW-0472">Membrane</keyword>
<dbReference type="RefSeq" id="WP_229882962.1">
    <property type="nucleotide sequence ID" value="NZ_BMYK01000015.1"/>
</dbReference>
<evidence type="ECO:0000256" key="2">
    <source>
        <dbReference type="ARBA" id="ARBA00022475"/>
    </source>
</evidence>
<evidence type="ECO:0000313" key="12">
    <source>
        <dbReference type="Proteomes" id="UP000626210"/>
    </source>
</evidence>
<gene>
    <name evidence="11" type="primary">msbA</name>
    <name evidence="11" type="ORF">GCM10007320_41280</name>
</gene>
<dbReference type="SMART" id="SM00382">
    <property type="entry name" value="AAA"/>
    <property type="match status" value="1"/>
</dbReference>
<evidence type="ECO:0000256" key="7">
    <source>
        <dbReference type="ARBA" id="ARBA00023136"/>
    </source>
</evidence>
<dbReference type="PROSITE" id="PS00211">
    <property type="entry name" value="ABC_TRANSPORTER_1"/>
    <property type="match status" value="1"/>
</dbReference>
<evidence type="ECO:0000256" key="5">
    <source>
        <dbReference type="ARBA" id="ARBA00022840"/>
    </source>
</evidence>
<dbReference type="PANTHER" id="PTHR24221">
    <property type="entry name" value="ATP-BINDING CASSETTE SUB-FAMILY B"/>
    <property type="match status" value="1"/>
</dbReference>
<evidence type="ECO:0000259" key="10">
    <source>
        <dbReference type="PROSITE" id="PS50929"/>
    </source>
</evidence>
<evidence type="ECO:0000256" key="4">
    <source>
        <dbReference type="ARBA" id="ARBA00022741"/>
    </source>
</evidence>
<feature type="transmembrane region" description="Helical" evidence="8">
    <location>
        <begin position="25"/>
        <end position="44"/>
    </location>
</feature>
<evidence type="ECO:0000256" key="3">
    <source>
        <dbReference type="ARBA" id="ARBA00022692"/>
    </source>
</evidence>
<feature type="transmembrane region" description="Helical" evidence="8">
    <location>
        <begin position="64"/>
        <end position="83"/>
    </location>
</feature>
<dbReference type="InterPro" id="IPR027417">
    <property type="entry name" value="P-loop_NTPase"/>
</dbReference>
<dbReference type="PROSITE" id="PS50893">
    <property type="entry name" value="ABC_TRANSPORTER_2"/>
    <property type="match status" value="1"/>
</dbReference>
<dbReference type="Proteomes" id="UP000626210">
    <property type="component" value="Unassembled WGS sequence"/>
</dbReference>
<evidence type="ECO:0000313" key="11">
    <source>
        <dbReference type="EMBL" id="GHC91934.1"/>
    </source>
</evidence>
<dbReference type="Gene3D" id="1.20.1560.10">
    <property type="entry name" value="ABC transporter type 1, transmembrane domain"/>
    <property type="match status" value="1"/>
</dbReference>